<feature type="binding site" evidence="13">
    <location>
        <position position="213"/>
    </location>
    <ligand>
        <name>Ca(2+)</name>
        <dbReference type="ChEBI" id="CHEBI:29108"/>
    </ligand>
</feature>
<dbReference type="Pfam" id="PF01557">
    <property type="entry name" value="FAA_hydrolase"/>
    <property type="match status" value="1"/>
</dbReference>
<feature type="binding site" evidence="12">
    <location>
        <position position="371"/>
    </location>
    <ligand>
        <name>substrate</name>
    </ligand>
</feature>
<feature type="binding site" evidence="12">
    <location>
        <position position="252"/>
    </location>
    <ligand>
        <name>substrate</name>
    </ligand>
</feature>
<evidence type="ECO:0000256" key="12">
    <source>
        <dbReference type="PIRSR" id="PIRSR605959-2"/>
    </source>
</evidence>
<keyword evidence="8 13" id="KW-0460">Magnesium</keyword>
<feature type="binding site" evidence="13">
    <location>
        <position position="139"/>
    </location>
    <ligand>
        <name>Ca(2+)</name>
        <dbReference type="ChEBI" id="CHEBI:29108"/>
    </ligand>
</feature>
<evidence type="ECO:0000256" key="1">
    <source>
        <dbReference type="ARBA" id="ARBA00001913"/>
    </source>
</evidence>
<feature type="binding site" evidence="13">
    <location>
        <position position="269"/>
    </location>
    <ligand>
        <name>Mg(2+)</name>
        <dbReference type="ChEBI" id="CHEBI:18420"/>
    </ligand>
</feature>
<dbReference type="InterPro" id="IPR015377">
    <property type="entry name" value="Fumarylacetoacetase_N"/>
</dbReference>
<feature type="binding site" evidence="13">
    <location>
        <position position="245"/>
    </location>
    <ligand>
        <name>Mg(2+)</name>
        <dbReference type="ChEBI" id="CHEBI:18420"/>
    </ligand>
</feature>
<dbReference type="Pfam" id="PF09298">
    <property type="entry name" value="FAA_hydrolase_N"/>
    <property type="match status" value="1"/>
</dbReference>
<feature type="binding site" evidence="13">
    <location>
        <position position="265"/>
    </location>
    <ligand>
        <name>Mg(2+)</name>
        <dbReference type="ChEBI" id="CHEBI:18420"/>
    </ligand>
</feature>
<comment type="pathway">
    <text evidence="3">Amino-acid degradation; L-phenylalanine degradation; acetoacetate and fumarate from L-phenylalanine: step 6/6.</text>
</comment>
<evidence type="ECO:0000256" key="3">
    <source>
        <dbReference type="ARBA" id="ARBA00004782"/>
    </source>
</evidence>
<sequence length="443" mass="48141">MTTRLDDTHDPALMSWVETANDPATDFPIQNLPIGMFRRTGSHEAFRPGVAIGDQIVDLSAARQAGALPADVASALNACEPGQLNAFMAQGRAVRVALRRALSQGLKRGSAQQALLSSCLVPQAQAEYALPCRIDGYTDFYTGIHHATAVGKLFRPDNPLLPNYKWVPIGYHGRTSSIAVSGQAFRRPLGQLKPPTADTPVLGPSKRLDYELELGVFVGAGNALGEPIAIEQAEDHAFGLVLLNDWSARDVQAWEYQPLGPFLAKNFATTISPWIVTMEALEPFRSAWTRAEGDPQPLPYLDSAETRERGAIDITLEVWLQTPKMRENGQEPQRLMQSNYRDAYWTVGQMIAHHSINGCNLQSGDLLGSGTQSGPADDQGGSLLELTCGGSKPVRLVNGETRTFLEDGDTVVLRARCERPGFRSIGFSDCLGTVLPAPEAPRR</sequence>
<feature type="active site" description="Proton acceptor" evidence="11">
    <location>
        <position position="146"/>
    </location>
</feature>
<feature type="binding site" evidence="12">
    <location>
        <position position="141"/>
    </location>
    <ligand>
        <name>substrate</name>
    </ligand>
</feature>
<evidence type="ECO:0000313" key="17">
    <source>
        <dbReference type="Proteomes" id="UP000238605"/>
    </source>
</evidence>
<feature type="domain" description="Fumarylacetoacetase-like C-terminal" evidence="14">
    <location>
        <begin position="164"/>
        <end position="415"/>
    </location>
</feature>
<evidence type="ECO:0000256" key="5">
    <source>
        <dbReference type="ARBA" id="ARBA00022723"/>
    </source>
</evidence>
<feature type="binding site" evidence="13">
    <location>
        <position position="211"/>
    </location>
    <ligand>
        <name>Ca(2+)</name>
        <dbReference type="ChEBI" id="CHEBI:29108"/>
    </ligand>
</feature>
<organism evidence="16 17">
    <name type="scientific">Caldimonas caldifontis</name>
    <dbReference type="NCBI Taxonomy" id="1452508"/>
    <lineage>
        <taxon>Bacteria</taxon>
        <taxon>Pseudomonadati</taxon>
        <taxon>Pseudomonadota</taxon>
        <taxon>Betaproteobacteria</taxon>
        <taxon>Burkholderiales</taxon>
        <taxon>Sphaerotilaceae</taxon>
        <taxon>Caldimonas</taxon>
    </lineage>
</organism>
<name>A0A2S5SQ98_9BURK</name>
<evidence type="ECO:0000259" key="15">
    <source>
        <dbReference type="Pfam" id="PF09298"/>
    </source>
</evidence>
<evidence type="ECO:0000256" key="9">
    <source>
        <dbReference type="ARBA" id="ARBA00022878"/>
    </source>
</evidence>
<evidence type="ECO:0000256" key="7">
    <source>
        <dbReference type="ARBA" id="ARBA00022837"/>
    </source>
</evidence>
<dbReference type="InterPro" id="IPR011234">
    <property type="entry name" value="Fumarylacetoacetase-like_C"/>
</dbReference>
<dbReference type="Proteomes" id="UP000238605">
    <property type="component" value="Unassembled WGS sequence"/>
</dbReference>
<dbReference type="AlphaFoldDB" id="A0A2S5SQ98"/>
<evidence type="ECO:0000256" key="13">
    <source>
        <dbReference type="PIRSR" id="PIRSR605959-3"/>
    </source>
</evidence>
<proteinExistence type="predicted"/>
<keyword evidence="6" id="KW-0378">Hydrolase</keyword>
<evidence type="ECO:0000256" key="2">
    <source>
        <dbReference type="ARBA" id="ARBA00001946"/>
    </source>
</evidence>
<keyword evidence="7 13" id="KW-0106">Calcium</keyword>
<dbReference type="Gene3D" id="3.90.850.10">
    <property type="entry name" value="Fumarylacetoacetase-like, C-terminal domain"/>
    <property type="match status" value="1"/>
</dbReference>
<accession>A0A2S5SQ98</accession>
<dbReference type="GO" id="GO:1902000">
    <property type="term" value="P:homogentisate catabolic process"/>
    <property type="evidence" value="ECO:0007669"/>
    <property type="project" value="TreeGrafter"/>
</dbReference>
<comment type="cofactor">
    <cofactor evidence="2 13">
        <name>Mg(2+)</name>
        <dbReference type="ChEBI" id="CHEBI:18420"/>
    </cofactor>
</comment>
<protein>
    <recommendedName>
        <fullName evidence="4">fumarylacetoacetase</fullName>
        <ecNumber evidence="4">3.7.1.2</ecNumber>
    </recommendedName>
</protein>
<dbReference type="PANTHER" id="PTHR43069">
    <property type="entry name" value="FUMARYLACETOACETASE"/>
    <property type="match status" value="1"/>
</dbReference>
<dbReference type="GO" id="GO:0004334">
    <property type="term" value="F:fumarylacetoacetase activity"/>
    <property type="evidence" value="ECO:0007669"/>
    <property type="project" value="UniProtKB-EC"/>
</dbReference>
<dbReference type="RefSeq" id="WP_104303951.1">
    <property type="nucleotide sequence ID" value="NZ_PSNX01000021.1"/>
</dbReference>
<dbReference type="SUPFAM" id="SSF56529">
    <property type="entry name" value="FAH"/>
    <property type="match status" value="1"/>
</dbReference>
<feature type="domain" description="Fumarylacetoacetase N-terminal" evidence="15">
    <location>
        <begin position="30"/>
        <end position="131"/>
    </location>
</feature>
<keyword evidence="17" id="KW-1185">Reference proteome</keyword>
<dbReference type="UniPathway" id="UPA00139">
    <property type="reaction ID" value="UER00341"/>
</dbReference>
<evidence type="ECO:0000259" key="14">
    <source>
        <dbReference type="Pfam" id="PF01557"/>
    </source>
</evidence>
<feature type="binding site" evidence="12">
    <location>
        <position position="155"/>
    </location>
    <ligand>
        <name>substrate</name>
    </ligand>
</feature>
<dbReference type="InterPro" id="IPR005959">
    <property type="entry name" value="Fumarylacetoacetase"/>
</dbReference>
<evidence type="ECO:0000313" key="16">
    <source>
        <dbReference type="EMBL" id="PPE64902.1"/>
    </source>
</evidence>
<gene>
    <name evidence="16" type="primary">fahA</name>
    <name evidence="16" type="ORF">C1704_17075</name>
</gene>
<dbReference type="Gene3D" id="2.30.30.230">
    <property type="entry name" value="Fumarylacetoacetase, N-terminal domain"/>
    <property type="match status" value="1"/>
</dbReference>
<reference evidence="16 17" key="1">
    <citation type="submission" date="2018-02" db="EMBL/GenBank/DDBJ databases">
        <title>Reclassifiation of [Polyangium] brachysporum DSM 7029 as Guopingzhaonella breviflexa gen. nov., sp. nov., a member of the family Comamonadaceae.</title>
        <authorList>
            <person name="Tang B."/>
        </authorList>
    </citation>
    <scope>NUCLEOTIDE SEQUENCE [LARGE SCALE GENOMIC DNA]</scope>
    <source>
        <strain evidence="16 17">BCRC 80649</strain>
    </source>
</reference>
<evidence type="ECO:0000256" key="4">
    <source>
        <dbReference type="ARBA" id="ARBA00012094"/>
    </source>
</evidence>
<feature type="binding site" evidence="13">
    <location>
        <position position="245"/>
    </location>
    <ligand>
        <name>Ca(2+)</name>
        <dbReference type="ChEBI" id="CHEBI:29108"/>
    </ligand>
</feature>
<dbReference type="EMBL" id="PSNX01000021">
    <property type="protein sequence ID" value="PPE64902.1"/>
    <property type="molecule type" value="Genomic_DNA"/>
</dbReference>
<evidence type="ECO:0000256" key="6">
    <source>
        <dbReference type="ARBA" id="ARBA00022801"/>
    </source>
</evidence>
<evidence type="ECO:0000256" key="8">
    <source>
        <dbReference type="ARBA" id="ARBA00022842"/>
    </source>
</evidence>
<feature type="binding site" evidence="12">
    <location>
        <position position="256"/>
    </location>
    <ligand>
        <name>substrate</name>
    </ligand>
</feature>
<dbReference type="EC" id="3.7.1.2" evidence="4"/>
<evidence type="ECO:0000256" key="10">
    <source>
        <dbReference type="ARBA" id="ARBA00023232"/>
    </source>
</evidence>
<keyword evidence="10" id="KW-0585">Phenylalanine catabolism</keyword>
<comment type="cofactor">
    <cofactor evidence="1 13">
        <name>Ca(2+)</name>
        <dbReference type="ChEBI" id="CHEBI:29108"/>
    </cofactor>
</comment>
<dbReference type="GO" id="GO:0006559">
    <property type="term" value="P:L-phenylalanine catabolic process"/>
    <property type="evidence" value="ECO:0007669"/>
    <property type="project" value="UniProtKB-UniPathway"/>
</dbReference>
<dbReference type="GO" id="GO:0046872">
    <property type="term" value="F:metal ion binding"/>
    <property type="evidence" value="ECO:0007669"/>
    <property type="project" value="UniProtKB-KW"/>
</dbReference>
<keyword evidence="9" id="KW-0828">Tyrosine catabolism</keyword>
<comment type="caution">
    <text evidence="16">The sequence shown here is derived from an EMBL/GenBank/DDBJ whole genome shotgun (WGS) entry which is preliminary data.</text>
</comment>
<dbReference type="GO" id="GO:0006572">
    <property type="term" value="P:L-tyrosine catabolic process"/>
    <property type="evidence" value="ECO:0007669"/>
    <property type="project" value="UniProtKB-KW"/>
</dbReference>
<keyword evidence="5 13" id="KW-0479">Metal-binding</keyword>
<dbReference type="SUPFAM" id="SSF63433">
    <property type="entry name" value="Fumarylacetoacetate hydrolase, FAH, N-terminal domain"/>
    <property type="match status" value="1"/>
</dbReference>
<dbReference type="InterPro" id="IPR036663">
    <property type="entry name" value="Fumarylacetoacetase_C_sf"/>
</dbReference>
<dbReference type="PANTHER" id="PTHR43069:SF2">
    <property type="entry name" value="FUMARYLACETOACETASE"/>
    <property type="match status" value="1"/>
</dbReference>
<dbReference type="InterPro" id="IPR036462">
    <property type="entry name" value="Fumarylacetoacetase_N_sf"/>
</dbReference>
<dbReference type="NCBIfam" id="TIGR01266">
    <property type="entry name" value="fum_ac_acetase"/>
    <property type="match status" value="1"/>
</dbReference>
<dbReference type="OrthoDB" id="3766879at2"/>
<evidence type="ECO:0000256" key="11">
    <source>
        <dbReference type="PIRSR" id="PIRSR605959-1"/>
    </source>
</evidence>